<dbReference type="Gene3D" id="3.30.565.10">
    <property type="entry name" value="Histidine kinase-like ATPase, C-terminal domain"/>
    <property type="match status" value="1"/>
</dbReference>
<sequence length="476" mass="53319">MDRLPTLKKFGEQLDLFKQLIKEGREEQAASLGQTVFENYVFARDQFLRQEDELIAVRNALTETKDRAEKIEHRLKESLSAYNSDFQLFHKFANAQNHVNTFKSVADLPDVLEKISEELGVSKIAIVLDRDLCAGIPCVEVPTFFIKGIMRYIDATLSNKTNRVYIGPIARMMRPDIFFGDPEMGPEYGGSCFSFGLMNKYNAGEMIGMISFYDPSVTRFHPEMGTDFLEHFCNSVASTLIDVINHQRADLLRLDVERITRHDLKTPLNAVINLPHLLLSSEEDDSKVEMLKAIQDAGYKMLGLINRSYDIYRMESGTYVLDPGKVDLVRLLGRIRMDLLNVVEHKKSDLRIFINGRESSDGGLFIVKGEELLLFSMLANLVKNAFEATPKGEDISVYLSDSDGDKISIHNHGAVPESIRGSFFDKYSTEGKAGGSGLGTYSASLIAHAHDGEISMDSSAENGTTVTVLLNTREKD</sequence>
<keyword evidence="4 7" id="KW-0418">Kinase</keyword>
<dbReference type="KEGG" id="dhy:DESAM_20861"/>
<evidence type="ECO:0000256" key="3">
    <source>
        <dbReference type="ARBA" id="ARBA00022679"/>
    </source>
</evidence>
<dbReference type="STRING" id="1121451.DESAM_20861"/>
<evidence type="ECO:0000256" key="1">
    <source>
        <dbReference type="ARBA" id="ARBA00000085"/>
    </source>
</evidence>
<keyword evidence="8" id="KW-1185">Reference proteome</keyword>
<dbReference type="InterPro" id="IPR003661">
    <property type="entry name" value="HisK_dim/P_dom"/>
</dbReference>
<dbReference type="Pfam" id="PF00512">
    <property type="entry name" value="HisKA"/>
    <property type="match status" value="1"/>
</dbReference>
<name>L0R8Q3_9BACT</name>
<dbReference type="InterPro" id="IPR005467">
    <property type="entry name" value="His_kinase_dom"/>
</dbReference>
<dbReference type="Gene3D" id="1.10.287.130">
    <property type="match status" value="1"/>
</dbReference>
<dbReference type="HOGENOM" id="CLU_542620_0_0_7"/>
<evidence type="ECO:0000313" key="8">
    <source>
        <dbReference type="Proteomes" id="UP000010808"/>
    </source>
</evidence>
<dbReference type="InterPro" id="IPR029016">
    <property type="entry name" value="GAF-like_dom_sf"/>
</dbReference>
<protein>
    <recommendedName>
        <fullName evidence="2">histidine kinase</fullName>
        <ecNumber evidence="2">2.7.13.3</ecNumber>
    </recommendedName>
</protein>
<evidence type="ECO:0000313" key="7">
    <source>
        <dbReference type="EMBL" id="CCO23148.1"/>
    </source>
</evidence>
<proteinExistence type="predicted"/>
<feature type="domain" description="Histidine kinase" evidence="6">
    <location>
        <begin position="259"/>
        <end position="474"/>
    </location>
</feature>
<dbReference type="PANTHER" id="PTHR43711:SF1">
    <property type="entry name" value="HISTIDINE KINASE 1"/>
    <property type="match status" value="1"/>
</dbReference>
<dbReference type="InterPro" id="IPR036097">
    <property type="entry name" value="HisK_dim/P_sf"/>
</dbReference>
<dbReference type="eggNOG" id="COG2205">
    <property type="taxonomic scope" value="Bacteria"/>
</dbReference>
<dbReference type="InterPro" id="IPR003594">
    <property type="entry name" value="HATPase_dom"/>
</dbReference>
<evidence type="ECO:0000256" key="5">
    <source>
        <dbReference type="ARBA" id="ARBA00023012"/>
    </source>
</evidence>
<comment type="catalytic activity">
    <reaction evidence="1">
        <text>ATP + protein L-histidine = ADP + protein N-phospho-L-histidine.</text>
        <dbReference type="EC" id="2.7.13.3"/>
    </reaction>
</comment>
<organism evidence="7 8">
    <name type="scientific">Maridesulfovibrio hydrothermalis AM13 = DSM 14728</name>
    <dbReference type="NCBI Taxonomy" id="1121451"/>
    <lineage>
        <taxon>Bacteria</taxon>
        <taxon>Pseudomonadati</taxon>
        <taxon>Thermodesulfobacteriota</taxon>
        <taxon>Desulfovibrionia</taxon>
        <taxon>Desulfovibrionales</taxon>
        <taxon>Desulfovibrionaceae</taxon>
        <taxon>Maridesulfovibrio</taxon>
    </lineage>
</organism>
<evidence type="ECO:0000259" key="6">
    <source>
        <dbReference type="PROSITE" id="PS50109"/>
    </source>
</evidence>
<dbReference type="AlphaFoldDB" id="L0R8Q3"/>
<dbReference type="Gene3D" id="3.30.450.40">
    <property type="match status" value="1"/>
</dbReference>
<accession>L0R8Q3</accession>
<dbReference type="CDD" id="cd00082">
    <property type="entry name" value="HisKA"/>
    <property type="match status" value="1"/>
</dbReference>
<dbReference type="EC" id="2.7.13.3" evidence="2"/>
<dbReference type="PATRIC" id="fig|1121451.3.peg.1129"/>
<dbReference type="Proteomes" id="UP000010808">
    <property type="component" value="Chromosome"/>
</dbReference>
<dbReference type="eggNOG" id="COG3706">
    <property type="taxonomic scope" value="Bacteria"/>
</dbReference>
<dbReference type="GO" id="GO:0000155">
    <property type="term" value="F:phosphorelay sensor kinase activity"/>
    <property type="evidence" value="ECO:0007669"/>
    <property type="project" value="InterPro"/>
</dbReference>
<evidence type="ECO:0000256" key="2">
    <source>
        <dbReference type="ARBA" id="ARBA00012438"/>
    </source>
</evidence>
<dbReference type="PANTHER" id="PTHR43711">
    <property type="entry name" value="TWO-COMPONENT HISTIDINE KINASE"/>
    <property type="match status" value="1"/>
</dbReference>
<keyword evidence="5" id="KW-0902">Two-component regulatory system</keyword>
<reference evidence="7 8" key="1">
    <citation type="submission" date="2012-10" db="EMBL/GenBank/DDBJ databases">
        <authorList>
            <person name="Genoscope - CEA"/>
        </authorList>
    </citation>
    <scope>NUCLEOTIDE SEQUENCE [LARGE SCALE GENOMIC DNA]</scope>
    <source>
        <strain evidence="8">AM13 / DSM 14728</strain>
    </source>
</reference>
<dbReference type="InterPro" id="IPR050736">
    <property type="entry name" value="Sensor_HK_Regulatory"/>
</dbReference>
<dbReference type="Pfam" id="PF02518">
    <property type="entry name" value="HATPase_c"/>
    <property type="match status" value="1"/>
</dbReference>
<gene>
    <name evidence="7" type="ORF">DESAM_20861</name>
</gene>
<evidence type="ECO:0000256" key="4">
    <source>
        <dbReference type="ARBA" id="ARBA00022777"/>
    </source>
</evidence>
<keyword evidence="3" id="KW-0808">Transferase</keyword>
<dbReference type="SMART" id="SM00387">
    <property type="entry name" value="HATPase_c"/>
    <property type="match status" value="1"/>
</dbReference>
<dbReference type="SUPFAM" id="SSF47384">
    <property type="entry name" value="Homodimeric domain of signal transducing histidine kinase"/>
    <property type="match status" value="1"/>
</dbReference>
<dbReference type="OrthoDB" id="9787818at2"/>
<dbReference type="InterPro" id="IPR036890">
    <property type="entry name" value="HATPase_C_sf"/>
</dbReference>
<dbReference type="EMBL" id="FO203522">
    <property type="protein sequence ID" value="CCO23148.1"/>
    <property type="molecule type" value="Genomic_DNA"/>
</dbReference>
<dbReference type="RefSeq" id="WP_015335753.1">
    <property type="nucleotide sequence ID" value="NC_020055.1"/>
</dbReference>
<dbReference type="PROSITE" id="PS50109">
    <property type="entry name" value="HIS_KIN"/>
    <property type="match status" value="1"/>
</dbReference>
<dbReference type="SMART" id="SM00388">
    <property type="entry name" value="HisKA"/>
    <property type="match status" value="1"/>
</dbReference>
<dbReference type="SUPFAM" id="SSF55874">
    <property type="entry name" value="ATPase domain of HSP90 chaperone/DNA topoisomerase II/histidine kinase"/>
    <property type="match status" value="1"/>
</dbReference>